<dbReference type="InterPro" id="IPR039961">
    <property type="entry name" value="Nuo9.5"/>
</dbReference>
<sequence length="90" mass="10573">MASTVYRYLQRQAHEQPVYFWSILIGLAGPAMLVTVPPIRRRMGYVRPEDPPYTYPLPRRERRATVGFEDPEEWAGKWDLPKRGSTRPNE</sequence>
<dbReference type="PANTHER" id="PTHR38488:SF1">
    <property type="entry name" value="OXIDOREDUCTASE 9.5 KDA SUBUNIT, PUTATIVE (AFU_ORTHOLOGUE AFUA_5G08980)-RELATED"/>
    <property type="match status" value="1"/>
</dbReference>
<keyword evidence="3" id="KW-1185">Reference proteome</keyword>
<evidence type="ECO:0000256" key="1">
    <source>
        <dbReference type="SAM" id="Phobius"/>
    </source>
</evidence>
<evidence type="ECO:0000313" key="2">
    <source>
        <dbReference type="EMBL" id="EJT98058.1"/>
    </source>
</evidence>
<dbReference type="OMA" id="EKPAIFW"/>
<keyword evidence="1" id="KW-0812">Transmembrane</keyword>
<dbReference type="RefSeq" id="XP_040624956.1">
    <property type="nucleotide sequence ID" value="XM_040775934.1"/>
</dbReference>
<name>M5FR25_DACPD</name>
<feature type="transmembrane region" description="Helical" evidence="1">
    <location>
        <begin position="18"/>
        <end position="39"/>
    </location>
</feature>
<dbReference type="Proteomes" id="UP000030653">
    <property type="component" value="Unassembled WGS sequence"/>
</dbReference>
<dbReference type="STRING" id="1858805.M5FR25"/>
<organism evidence="2 3">
    <name type="scientific">Dacryopinax primogenitus (strain DJM 731)</name>
    <name type="common">Brown rot fungus</name>
    <dbReference type="NCBI Taxonomy" id="1858805"/>
    <lineage>
        <taxon>Eukaryota</taxon>
        <taxon>Fungi</taxon>
        <taxon>Dikarya</taxon>
        <taxon>Basidiomycota</taxon>
        <taxon>Agaricomycotina</taxon>
        <taxon>Dacrymycetes</taxon>
        <taxon>Dacrymycetales</taxon>
        <taxon>Dacrymycetaceae</taxon>
        <taxon>Dacryopinax</taxon>
    </lineage>
</organism>
<proteinExistence type="predicted"/>
<accession>M5FR25</accession>
<dbReference type="AlphaFoldDB" id="M5FR25"/>
<dbReference type="PANTHER" id="PTHR38488">
    <property type="entry name" value="OXIDOREDUCTASE 9.5 KDA SUBUNIT, PUTATIVE (AFU_ORTHOLOGUE AFUA_5G08980)-RELATED"/>
    <property type="match status" value="1"/>
</dbReference>
<evidence type="ECO:0008006" key="4">
    <source>
        <dbReference type="Google" id="ProtNLM"/>
    </source>
</evidence>
<keyword evidence="1" id="KW-1133">Transmembrane helix</keyword>
<dbReference type="EMBL" id="JH795874">
    <property type="protein sequence ID" value="EJT98058.1"/>
    <property type="molecule type" value="Genomic_DNA"/>
</dbReference>
<reference evidence="2 3" key="1">
    <citation type="journal article" date="2012" name="Science">
        <title>The Paleozoic origin of enzymatic lignin decomposition reconstructed from 31 fungal genomes.</title>
        <authorList>
            <person name="Floudas D."/>
            <person name="Binder M."/>
            <person name="Riley R."/>
            <person name="Barry K."/>
            <person name="Blanchette R.A."/>
            <person name="Henrissat B."/>
            <person name="Martinez A.T."/>
            <person name="Otillar R."/>
            <person name="Spatafora J.W."/>
            <person name="Yadav J.S."/>
            <person name="Aerts A."/>
            <person name="Benoit I."/>
            <person name="Boyd A."/>
            <person name="Carlson A."/>
            <person name="Copeland A."/>
            <person name="Coutinho P.M."/>
            <person name="de Vries R.P."/>
            <person name="Ferreira P."/>
            <person name="Findley K."/>
            <person name="Foster B."/>
            <person name="Gaskell J."/>
            <person name="Glotzer D."/>
            <person name="Gorecki P."/>
            <person name="Heitman J."/>
            <person name="Hesse C."/>
            <person name="Hori C."/>
            <person name="Igarashi K."/>
            <person name="Jurgens J.A."/>
            <person name="Kallen N."/>
            <person name="Kersten P."/>
            <person name="Kohler A."/>
            <person name="Kuees U."/>
            <person name="Kumar T.K.A."/>
            <person name="Kuo A."/>
            <person name="LaButti K."/>
            <person name="Larrondo L.F."/>
            <person name="Lindquist E."/>
            <person name="Ling A."/>
            <person name="Lombard V."/>
            <person name="Lucas S."/>
            <person name="Lundell T."/>
            <person name="Martin R."/>
            <person name="McLaughlin D.J."/>
            <person name="Morgenstern I."/>
            <person name="Morin E."/>
            <person name="Murat C."/>
            <person name="Nagy L.G."/>
            <person name="Nolan M."/>
            <person name="Ohm R.A."/>
            <person name="Patyshakuliyeva A."/>
            <person name="Rokas A."/>
            <person name="Ruiz-Duenas F.J."/>
            <person name="Sabat G."/>
            <person name="Salamov A."/>
            <person name="Samejima M."/>
            <person name="Schmutz J."/>
            <person name="Slot J.C."/>
            <person name="St John F."/>
            <person name="Stenlid J."/>
            <person name="Sun H."/>
            <person name="Sun S."/>
            <person name="Syed K."/>
            <person name="Tsang A."/>
            <person name="Wiebenga A."/>
            <person name="Young D."/>
            <person name="Pisabarro A."/>
            <person name="Eastwood D.C."/>
            <person name="Martin F."/>
            <person name="Cullen D."/>
            <person name="Grigoriev I.V."/>
            <person name="Hibbett D.S."/>
        </authorList>
    </citation>
    <scope>NUCLEOTIDE SEQUENCE [LARGE SCALE GENOMIC DNA]</scope>
    <source>
        <strain evidence="2 3">DJM-731 SS1</strain>
    </source>
</reference>
<evidence type="ECO:0000313" key="3">
    <source>
        <dbReference type="Proteomes" id="UP000030653"/>
    </source>
</evidence>
<dbReference type="OrthoDB" id="2093409at2759"/>
<dbReference type="GeneID" id="63690996"/>
<keyword evidence="1" id="KW-0472">Membrane</keyword>
<dbReference type="HOGENOM" id="CLU_166990_2_0_1"/>
<dbReference type="CDD" id="cd22903">
    <property type="entry name" value="NI9M"/>
    <property type="match status" value="1"/>
</dbReference>
<protein>
    <recommendedName>
        <fullName evidence="4">NADH-ubiquinone oxidoreductase 9.5 kDa subunit</fullName>
    </recommendedName>
</protein>
<gene>
    <name evidence="2" type="ORF">DACRYDRAFT_71132</name>
</gene>